<name>A0A6C0BQC2_9ZZZZ</name>
<accession>A0A6C0BQC2</accession>
<organism evidence="1">
    <name type="scientific">viral metagenome</name>
    <dbReference type="NCBI Taxonomy" id="1070528"/>
    <lineage>
        <taxon>unclassified sequences</taxon>
        <taxon>metagenomes</taxon>
        <taxon>organismal metagenomes</taxon>
    </lineage>
</organism>
<dbReference type="EMBL" id="MN739210">
    <property type="protein sequence ID" value="QHS93809.1"/>
    <property type="molecule type" value="Genomic_DNA"/>
</dbReference>
<protein>
    <submittedName>
        <fullName evidence="1">Uncharacterized protein</fullName>
    </submittedName>
</protein>
<sequence length="107" mass="12266">MVKKGKTTWKTQRKFDTSADRVTYARLCLQACLESKVSEKETEISLDRTGQNYETNKHFYFRDNEIAYLSHVDCVGCEASIASADVQWVPDSPGVFTPFCQHCYKVN</sequence>
<reference evidence="1" key="1">
    <citation type="journal article" date="2020" name="Nature">
        <title>Giant virus diversity and host interactions through global metagenomics.</title>
        <authorList>
            <person name="Schulz F."/>
            <person name="Roux S."/>
            <person name="Paez-Espino D."/>
            <person name="Jungbluth S."/>
            <person name="Walsh D.A."/>
            <person name="Denef V.J."/>
            <person name="McMahon K.D."/>
            <person name="Konstantinidis K.T."/>
            <person name="Eloe-Fadrosh E.A."/>
            <person name="Kyrpides N.C."/>
            <person name="Woyke T."/>
        </authorList>
    </citation>
    <scope>NUCLEOTIDE SEQUENCE</scope>
    <source>
        <strain evidence="1">GVMAG-M-3300018080-19</strain>
    </source>
</reference>
<dbReference type="AlphaFoldDB" id="A0A6C0BQC2"/>
<evidence type="ECO:0000313" key="1">
    <source>
        <dbReference type="EMBL" id="QHS93809.1"/>
    </source>
</evidence>
<proteinExistence type="predicted"/>